<feature type="transmembrane region" description="Helical" evidence="18">
    <location>
        <begin position="562"/>
        <end position="581"/>
    </location>
</feature>
<dbReference type="RefSeq" id="XP_034014385.1">
    <property type="nucleotide sequence ID" value="XM_034158997.1"/>
</dbReference>
<feature type="compositionally biased region" description="Acidic residues" evidence="17">
    <location>
        <begin position="490"/>
        <end position="500"/>
    </location>
</feature>
<dbReference type="Pfam" id="PF00520">
    <property type="entry name" value="Ion_trans"/>
    <property type="match status" value="4"/>
</dbReference>
<dbReference type="Gene3D" id="1.20.120.350">
    <property type="entry name" value="Voltage-gated potassium channels. Chain C"/>
    <property type="match status" value="2"/>
</dbReference>
<evidence type="ECO:0000256" key="10">
    <source>
        <dbReference type="ARBA" id="ARBA00022989"/>
    </source>
</evidence>
<evidence type="ECO:0000256" key="18">
    <source>
        <dbReference type="SAM" id="Phobius"/>
    </source>
</evidence>
<keyword evidence="14" id="KW-0407">Ion channel</keyword>
<comment type="similarity">
    <text evidence="15">Belongs to the calcium channel alpha-1 subunit (TC 1.A.1.11) family.</text>
</comment>
<evidence type="ECO:0000259" key="19">
    <source>
        <dbReference type="PROSITE" id="PS50222"/>
    </source>
</evidence>
<feature type="transmembrane region" description="Helical" evidence="18">
    <location>
        <begin position="367"/>
        <end position="390"/>
    </location>
</feature>
<evidence type="ECO:0000256" key="4">
    <source>
        <dbReference type="ARBA" id="ARBA00022553"/>
    </source>
</evidence>
<dbReference type="PROSITE" id="PS50222">
    <property type="entry name" value="EF_HAND_2"/>
    <property type="match status" value="1"/>
</dbReference>
<organism evidence="20 21">
    <name type="scientific">Diutina rugosa</name>
    <name type="common">Yeast</name>
    <name type="synonym">Candida rugosa</name>
    <dbReference type="NCBI Taxonomy" id="5481"/>
    <lineage>
        <taxon>Eukaryota</taxon>
        <taxon>Fungi</taxon>
        <taxon>Dikarya</taxon>
        <taxon>Ascomycota</taxon>
        <taxon>Saccharomycotina</taxon>
        <taxon>Pichiomycetes</taxon>
        <taxon>Debaryomycetaceae</taxon>
        <taxon>Diutina</taxon>
    </lineage>
</organism>
<feature type="compositionally biased region" description="Polar residues" evidence="17">
    <location>
        <begin position="2050"/>
        <end position="2060"/>
    </location>
</feature>
<feature type="transmembrane region" description="Helical" evidence="18">
    <location>
        <begin position="1719"/>
        <end position="1741"/>
    </location>
</feature>
<dbReference type="Proteomes" id="UP000449547">
    <property type="component" value="Unassembled WGS sequence"/>
</dbReference>
<keyword evidence="3" id="KW-1003">Cell membrane</keyword>
<dbReference type="InterPro" id="IPR027359">
    <property type="entry name" value="Volt_channel_dom_sf"/>
</dbReference>
<evidence type="ECO:0000313" key="21">
    <source>
        <dbReference type="Proteomes" id="UP000449547"/>
    </source>
</evidence>
<feature type="region of interest" description="Disordered" evidence="17">
    <location>
        <begin position="2082"/>
        <end position="2107"/>
    </location>
</feature>
<dbReference type="FunFam" id="1.20.120.350:FF:000079">
    <property type="entry name" value="Calcium channel subunit Cch1"/>
    <property type="match status" value="1"/>
</dbReference>
<feature type="transmembrane region" description="Helical" evidence="18">
    <location>
        <begin position="755"/>
        <end position="782"/>
    </location>
</feature>
<evidence type="ECO:0000256" key="12">
    <source>
        <dbReference type="ARBA" id="ARBA00023136"/>
    </source>
</evidence>
<keyword evidence="11" id="KW-0406">Ion transport</keyword>
<feature type="compositionally biased region" description="Low complexity" evidence="17">
    <location>
        <begin position="215"/>
        <end position="228"/>
    </location>
</feature>
<comment type="subcellular location">
    <subcellularLocation>
        <location evidence="1">Cell membrane</location>
        <topology evidence="1">Multi-pass membrane protein</topology>
    </subcellularLocation>
</comment>
<feature type="transmembrane region" description="Helical" evidence="18">
    <location>
        <begin position="918"/>
        <end position="934"/>
    </location>
</feature>
<feature type="compositionally biased region" description="Basic residues" evidence="17">
    <location>
        <begin position="2160"/>
        <end position="2169"/>
    </location>
</feature>
<feature type="compositionally biased region" description="Basic and acidic residues" evidence="17">
    <location>
        <begin position="1"/>
        <end position="27"/>
    </location>
</feature>
<dbReference type="SUPFAM" id="SSF81324">
    <property type="entry name" value="Voltage-gated potassium channels"/>
    <property type="match status" value="4"/>
</dbReference>
<feature type="transmembrane region" description="Helical" evidence="18">
    <location>
        <begin position="1261"/>
        <end position="1280"/>
    </location>
</feature>
<name>A0A642UYJ0_DIURU</name>
<keyword evidence="4" id="KW-0597">Phosphoprotein</keyword>
<evidence type="ECO:0000256" key="5">
    <source>
        <dbReference type="ARBA" id="ARBA00022568"/>
    </source>
</evidence>
<evidence type="ECO:0000256" key="9">
    <source>
        <dbReference type="ARBA" id="ARBA00022882"/>
    </source>
</evidence>
<dbReference type="GO" id="GO:0005509">
    <property type="term" value="F:calcium ion binding"/>
    <property type="evidence" value="ECO:0007669"/>
    <property type="project" value="InterPro"/>
</dbReference>
<sequence>MEEYDPDRRYDATGDRSEMLRIRRVELAESAATTRRRHGGTTPERVPPPPLIETSFASDIDDTDLDALREGLNFALEDGNWFPSREPDERRPSDAPSAGAETLGSDDGGDYTDSIPLASLDPKRPQRPTLTINTDFEAALPRIHIDDSSFLAVPSSHNPPASASVLDPGRSSPHSPSKEHPPSSPSAAPAKFSEFFSRISDRIAGEADAEDDDSGASSHSNASVASPSRPATPSSLKFHNVSIDPAKTPQVDQPQSPSDYFSGVRFATSRDQEEAQLLPRSSATSSPKKPAKQFTSDGQLLLFGKSLGIFPPSSKFRQFCHNVVSISYFNNVMFVLLLLQVGLLSYRQWNPIALHGYYYAGYNWADYVLIVINIAYTVEIALKIVAYGLYNDRCMYRELGLPYPQNVVKSMFFQRKYVINILDAFGLSKLVDLLWNRDQSRLKKPHHNHHETHTVHGHPTLQKAPKLKVSSSNNRGWRSVWKEPAHIDPTDENDYSDSDSVESNFGLTPFESPTSQSSLVGTSGHLAPPPPLDHTNTFFVQRQHFHKLNLKRAFLRGSWHRIDFVSMVTFWISLLLSINHYDANHHIFLFRALSCLRILRFCNLTTGTSTVLTSIKLAMPQLIDVGVFISFFWLFFSIVGVSSFKSSLTRHCVWTNPDDPSDTWVNSDQCCGSWLAPNGTSMPYIQRDGSMSEQRKGFKCPINSQCISGDNPFNGTLNFDNVLQSAEIVFVVVSANTFTDIMYDTMDSDSMVASLFYISCIFICTVWLINVFIAVIVASFNITRTEESKRRQEEEKSVWRQWMSAAEHSMKVGKLKKRNWRLRLYYNMEFLFIILIFVDLIVQCLRTAYSSETTLNLINNFELVVTSILFFEIILRLVLYLPDWRGFVSSRRNMTDLALAIVTMVIAIPPVRKGLGQVYFWLTVFQILRIYRVVLSTKVTRSLWLRLFSNIKQLFDLALFFFIITYLVAIICARYFEGQIGPDDMDLTENAFPMHTLPNAFVALYIITSTENWTKIMYELQAAAVTTSQRVFGSMLLVFWFIFSNFIVLNIFIAVISKTLEVSEEGKRRNQLLQFIDNITHKLSTMNIVSTSKLQQWKSRVFDGKFRPQNKSTEQAVINLLLSGSAINDFIDETEVDSEEQEIREGSRNWRSRFSKWWRRRYGWAKRKVDNPFFESAHLKSKHNALVEEFNPSQFAHKILQERNALVSKQNKFLMENPRFNNVFYVIAPRHPLRRFCQRLVKPSYGTRVNGVEPYKYVSEALTVFAFLATIALVVTTSYMTPLYRKQEFEKTGTQYNWTFWIEVAFVVCFSLEFLIKVIADGFFFTPNAYCRSPWNIIDLIVLISIWIELIASLKSAGNVVRVVRGLKALRTFRLLTVSETATHIFHNTLLTGFTKIIEAMFISFCLLYPYSIWGLNIFNDRLGYCLDGQSTRDECMNEYSNSVFNWDIQSPNAYVNPELKFNRFSDSLVSLFEIISLEGWTDLLTNVMSSTGRGTPPQPFASPWNGIFVMSFNFISTVFILTLFISVIISNYSKVTGRAYMTVDQISWYQVVKILKQVRPSKRQRNPEKLGPIRRFCYRLTVEKESVYWTHFLNLILFLHVLCLLLEHFPSDTFSAINDFRSAMFMISSSCFLVNSYMSLIAKGFKNFFQNKWNPFFHFISLGAFVTTLVGLIYNRAHSTVFYNINELFLVAMLLYIIPKSNRLSQLLRFASASLPAILSLAFTWGVLFLVFAIAMCQIFGLTKIGPNGNDYRNLRSVPKALILLFRMSFGEGWNYIMNDYMLEEPFCTRGHDMDDSDCGNKPYAYILFIAWNLLSMYIFLNMFVSLILDSFSYVSRKSGYSHLIERQEIRKFKRAWQQFDPEGTGYISPHDLVPFIHELNASGSSLSFDSFFYRGDLNLRRLTNRWIRRNNPIDPYDISIDRQRLDDVFAKIDWDKVKDRRHQMELFIEEALMRMKLNNEEGISFTGFLLQVPLYTAFEAGRCLDLTDFLERRLLLQKVEKSLKVKRVYELVSAFALRWVMKKDMAKGDKPEAVDEAAKLKKMDRNSHQQSPQTSPKFNNPFKDIDDMIAQPVFDTSGLSSPFHGSYEPAEPLDTFHHDDTKDEDDSSFVYQEEEIRVRAPSMPYPPFGFVREVADTESLDNVEITGLGISQQSTNPPRRRPPPGDF</sequence>
<comment type="caution">
    <text evidence="20">The sequence shown here is derived from an EMBL/GenBank/DDBJ whole genome shotgun (WGS) entry which is preliminary data.</text>
</comment>
<keyword evidence="12 18" id="KW-0472">Membrane</keyword>
<feature type="region of interest" description="Disordered" evidence="17">
    <location>
        <begin position="1"/>
        <end position="58"/>
    </location>
</feature>
<evidence type="ECO:0000256" key="7">
    <source>
        <dbReference type="ARBA" id="ARBA00022692"/>
    </source>
</evidence>
<evidence type="ECO:0000256" key="8">
    <source>
        <dbReference type="ARBA" id="ARBA00022837"/>
    </source>
</evidence>
<feature type="transmembrane region" description="Helical" evidence="18">
    <location>
        <begin position="1397"/>
        <end position="1419"/>
    </location>
</feature>
<evidence type="ECO:0000256" key="13">
    <source>
        <dbReference type="ARBA" id="ARBA00023180"/>
    </source>
</evidence>
<dbReference type="OMA" id="CMQNGTK"/>
<feature type="transmembrane region" description="Helical" evidence="18">
    <location>
        <begin position="625"/>
        <end position="644"/>
    </location>
</feature>
<evidence type="ECO:0000256" key="1">
    <source>
        <dbReference type="ARBA" id="ARBA00004651"/>
    </source>
</evidence>
<dbReference type="Gene3D" id="1.10.287.70">
    <property type="match status" value="4"/>
</dbReference>
<evidence type="ECO:0000256" key="2">
    <source>
        <dbReference type="ARBA" id="ARBA00022448"/>
    </source>
</evidence>
<evidence type="ECO:0000313" key="20">
    <source>
        <dbReference type="EMBL" id="KAA8907034.1"/>
    </source>
</evidence>
<dbReference type="FunFam" id="1.10.287.70:FF:000093">
    <property type="entry name" value="Calcium channel subunit Cch1"/>
    <property type="match status" value="1"/>
</dbReference>
<feature type="transmembrane region" description="Helical" evidence="18">
    <location>
        <begin position="1805"/>
        <end position="1830"/>
    </location>
</feature>
<feature type="transmembrane region" description="Helical" evidence="18">
    <location>
        <begin position="1682"/>
        <end position="1699"/>
    </location>
</feature>
<dbReference type="GeneID" id="54779371"/>
<feature type="transmembrane region" description="Helical" evidence="18">
    <location>
        <begin position="954"/>
        <end position="976"/>
    </location>
</feature>
<evidence type="ECO:0000256" key="11">
    <source>
        <dbReference type="ARBA" id="ARBA00023065"/>
    </source>
</evidence>
<keyword evidence="2" id="KW-0813">Transport</keyword>
<keyword evidence="13" id="KW-0325">Glycoprotein</keyword>
<dbReference type="PANTHER" id="PTHR45628:SF7">
    <property type="entry name" value="VOLTAGE-DEPENDENT CALCIUM CHANNEL TYPE A SUBUNIT ALPHA-1"/>
    <property type="match status" value="1"/>
</dbReference>
<dbReference type="GO" id="GO:0008331">
    <property type="term" value="F:high voltage-gated calcium channel activity"/>
    <property type="evidence" value="ECO:0007669"/>
    <property type="project" value="TreeGrafter"/>
</dbReference>
<dbReference type="GO" id="GO:0098703">
    <property type="term" value="P:calcium ion import across plasma membrane"/>
    <property type="evidence" value="ECO:0007669"/>
    <property type="project" value="TreeGrafter"/>
</dbReference>
<feature type="compositionally biased region" description="Basic and acidic residues" evidence="17">
    <location>
        <begin position="480"/>
        <end position="489"/>
    </location>
</feature>
<evidence type="ECO:0000256" key="15">
    <source>
        <dbReference type="ARBA" id="ARBA00061395"/>
    </source>
</evidence>
<protein>
    <recommendedName>
        <fullName evidence="16">Calcium-channel protein CCH1</fullName>
    </recommendedName>
</protein>
<dbReference type="InterPro" id="IPR005821">
    <property type="entry name" value="Ion_trans_dom"/>
</dbReference>
<feature type="transmembrane region" description="Helical" evidence="18">
    <location>
        <begin position="894"/>
        <end position="912"/>
    </location>
</feature>
<feature type="transmembrane region" description="Helical" evidence="18">
    <location>
        <begin position="1037"/>
        <end position="1060"/>
    </location>
</feature>
<feature type="transmembrane region" description="Helical" evidence="18">
    <location>
        <begin position="1300"/>
        <end position="1325"/>
    </location>
</feature>
<gene>
    <name evidence="20" type="ORF">DIURU_000718</name>
</gene>
<accession>A0A642UYJ0</accession>
<evidence type="ECO:0000256" key="6">
    <source>
        <dbReference type="ARBA" id="ARBA00022673"/>
    </source>
</evidence>
<dbReference type="InterPro" id="IPR011992">
    <property type="entry name" value="EF-hand-dom_pair"/>
</dbReference>
<feature type="transmembrane region" description="Helical" evidence="18">
    <location>
        <begin position="1657"/>
        <end position="1675"/>
    </location>
</feature>
<feature type="transmembrane region" description="Helical" evidence="18">
    <location>
        <begin position="824"/>
        <end position="843"/>
    </location>
</feature>
<evidence type="ECO:0000256" key="16">
    <source>
        <dbReference type="ARBA" id="ARBA00067459"/>
    </source>
</evidence>
<keyword evidence="9" id="KW-0851">Voltage-gated channel</keyword>
<feature type="compositionally biased region" description="Low complexity" evidence="17">
    <location>
        <begin position="185"/>
        <end position="197"/>
    </location>
</feature>
<keyword evidence="6" id="KW-0107">Calcium channel</keyword>
<dbReference type="SUPFAM" id="SSF47473">
    <property type="entry name" value="EF-hand"/>
    <property type="match status" value="1"/>
</dbReference>
<feature type="region of interest" description="Disordered" evidence="17">
    <location>
        <begin position="2042"/>
        <end position="2064"/>
    </location>
</feature>
<evidence type="ECO:0000256" key="17">
    <source>
        <dbReference type="SAM" id="MobiDB-lite"/>
    </source>
</evidence>
<dbReference type="Gene3D" id="1.10.238.10">
    <property type="entry name" value="EF-hand"/>
    <property type="match status" value="1"/>
</dbReference>
<feature type="region of interest" description="Disordered" evidence="17">
    <location>
        <begin position="76"/>
        <end position="133"/>
    </location>
</feature>
<keyword evidence="8" id="KW-0106">Calcium</keyword>
<feature type="region of interest" description="Disordered" evidence="17">
    <location>
        <begin position="2148"/>
        <end position="2169"/>
    </location>
</feature>
<feature type="domain" description="EF-hand" evidence="19">
    <location>
        <begin position="1849"/>
        <end position="1884"/>
    </location>
</feature>
<evidence type="ECO:0000256" key="3">
    <source>
        <dbReference type="ARBA" id="ARBA00022475"/>
    </source>
</evidence>
<keyword evidence="10 18" id="KW-1133">Transmembrane helix</keyword>
<feature type="region of interest" description="Disordered" evidence="17">
    <location>
        <begin position="270"/>
        <end position="293"/>
    </location>
</feature>
<feature type="region of interest" description="Disordered" evidence="17">
    <location>
        <begin position="150"/>
        <end position="239"/>
    </location>
</feature>
<dbReference type="GO" id="GO:0005891">
    <property type="term" value="C:voltage-gated calcium channel complex"/>
    <property type="evidence" value="ECO:0007669"/>
    <property type="project" value="TreeGrafter"/>
</dbReference>
<dbReference type="EMBL" id="SWFT01000027">
    <property type="protein sequence ID" value="KAA8907034.1"/>
    <property type="molecule type" value="Genomic_DNA"/>
</dbReference>
<feature type="transmembrane region" description="Helical" evidence="18">
    <location>
        <begin position="863"/>
        <end position="882"/>
    </location>
</feature>
<feature type="region of interest" description="Disordered" evidence="17">
    <location>
        <begin position="444"/>
        <end position="502"/>
    </location>
</feature>
<dbReference type="InterPro" id="IPR050599">
    <property type="entry name" value="VDCC_alpha-1_subunit"/>
</dbReference>
<feature type="transmembrane region" description="Helical" evidence="18">
    <location>
        <begin position="1589"/>
        <end position="1611"/>
    </location>
</feature>
<dbReference type="PANTHER" id="PTHR45628">
    <property type="entry name" value="VOLTAGE-DEPENDENT CALCIUM CHANNEL TYPE A SUBUNIT ALPHA-1"/>
    <property type="match status" value="1"/>
</dbReference>
<dbReference type="OrthoDB" id="416585at2759"/>
<keyword evidence="7 18" id="KW-0812">Transmembrane</keyword>
<reference evidence="20 21" key="1">
    <citation type="submission" date="2019-07" db="EMBL/GenBank/DDBJ databases">
        <title>Genome assembly of two rare yeast pathogens: Diutina rugosa and Trichomonascus ciferrii.</title>
        <authorList>
            <person name="Mixao V."/>
            <person name="Saus E."/>
            <person name="Hansen A."/>
            <person name="Lass-Flor C."/>
            <person name="Gabaldon T."/>
        </authorList>
    </citation>
    <scope>NUCLEOTIDE SEQUENCE [LARGE SCALE GENOMIC DNA]</scope>
    <source>
        <strain evidence="20 21">CBS 613</strain>
    </source>
</reference>
<dbReference type="VEuPathDB" id="FungiDB:DIURU_000718"/>
<feature type="transmembrane region" description="Helical" evidence="18">
    <location>
        <begin position="328"/>
        <end position="346"/>
    </location>
</feature>
<feature type="transmembrane region" description="Helical" evidence="18">
    <location>
        <begin position="1337"/>
        <end position="1354"/>
    </location>
</feature>
<feature type="transmembrane region" description="Helical" evidence="18">
    <location>
        <begin position="1508"/>
        <end position="1530"/>
    </location>
</feature>
<evidence type="ECO:0000256" key="14">
    <source>
        <dbReference type="ARBA" id="ARBA00023303"/>
    </source>
</evidence>
<keyword evidence="5" id="KW-0109">Calcium transport</keyword>
<proteinExistence type="inferred from homology"/>
<keyword evidence="21" id="KW-1185">Reference proteome</keyword>
<dbReference type="InterPro" id="IPR002048">
    <property type="entry name" value="EF_hand_dom"/>
</dbReference>